<feature type="binding site" evidence="2">
    <location>
        <position position="12"/>
    </location>
    <ligand>
        <name>Mg(2+)</name>
        <dbReference type="ChEBI" id="CHEBI:18420"/>
        <label>4</label>
    </ligand>
</feature>
<keyword evidence="2" id="KW-0460">Magnesium</keyword>
<sequence length="318" mass="33428">MAGPGGFGLRDDAAVVSLRPDEDLVVTVDALVEGVHFFPDDPPEAIAVKALGVNLSDLAAKAAEPTGFLLALALHDRHPAEWLARFAEGLRAAAEMHGCPLLGGDTVRTPGPLTLSITAFGTVPRGRMLPRTGAQPGDLIYVSGTIGDAALGLTLRLNDDPPALGSILRAGMQAEDLAHLGDRYLRPRPRLALRGALRDHAHAGMDVSDGLVGDLRKMLRVARVGGSIDTARIPLSAAAQHAVAIDRRAFETAVTGGDDYEILATVAPDHALLFERAAAEAGERVTRIGQVLAGSDEVLFHDLSGSSLTFDRGSFQHF</sequence>
<comment type="miscellaneous">
    <text evidence="2">Reaction mechanism of ThiL seems to utilize a direct, inline transfer of the gamma-phosphate of ATP to TMP rather than a phosphorylated enzyme intermediate.</text>
</comment>
<dbReference type="GO" id="GO:0000287">
    <property type="term" value="F:magnesium ion binding"/>
    <property type="evidence" value="ECO:0007669"/>
    <property type="project" value="UniProtKB-UniRule"/>
</dbReference>
<dbReference type="HAMAP" id="MF_02128">
    <property type="entry name" value="TMP_kinase"/>
    <property type="match status" value="1"/>
</dbReference>
<evidence type="ECO:0000313" key="6">
    <source>
        <dbReference type="Proteomes" id="UP001165667"/>
    </source>
</evidence>
<dbReference type="EC" id="2.7.4.16" evidence="2"/>
<dbReference type="Gene3D" id="3.90.650.10">
    <property type="entry name" value="PurM-like C-terminal domain"/>
    <property type="match status" value="1"/>
</dbReference>
<organism evidence="5 6">
    <name type="scientific">Lichenifustis flavocetrariae</name>
    <dbReference type="NCBI Taxonomy" id="2949735"/>
    <lineage>
        <taxon>Bacteria</taxon>
        <taxon>Pseudomonadati</taxon>
        <taxon>Pseudomonadota</taxon>
        <taxon>Alphaproteobacteria</taxon>
        <taxon>Hyphomicrobiales</taxon>
        <taxon>Lichenihabitantaceae</taxon>
        <taxon>Lichenifustis</taxon>
    </lineage>
</organism>
<keyword evidence="2 5" id="KW-0418">Kinase</keyword>
<dbReference type="PIRSF" id="PIRSF005303">
    <property type="entry name" value="Thiam_monoph_kin"/>
    <property type="match status" value="1"/>
</dbReference>
<dbReference type="PANTHER" id="PTHR30270">
    <property type="entry name" value="THIAMINE-MONOPHOSPHATE KINASE"/>
    <property type="match status" value="1"/>
</dbReference>
<dbReference type="Gene3D" id="3.30.1330.10">
    <property type="entry name" value="PurM-like, N-terminal domain"/>
    <property type="match status" value="1"/>
</dbReference>
<keyword evidence="2" id="KW-0067">ATP-binding</keyword>
<feature type="binding site" evidence="2">
    <location>
        <position position="29"/>
    </location>
    <ligand>
        <name>Mg(2+)</name>
        <dbReference type="ChEBI" id="CHEBI:18420"/>
        <label>2</label>
    </ligand>
</feature>
<evidence type="ECO:0000256" key="1">
    <source>
        <dbReference type="ARBA" id="ARBA00022977"/>
    </source>
</evidence>
<name>A0AA41Z7K5_9HYPH</name>
<comment type="pathway">
    <text evidence="2">Cofactor biosynthesis; thiamine diphosphate biosynthesis; thiamine diphosphate from thiamine phosphate: step 1/1.</text>
</comment>
<protein>
    <recommendedName>
        <fullName evidence="2">Thiamine-monophosphate kinase</fullName>
        <shortName evidence="2">TMP kinase</shortName>
        <shortName evidence="2">Thiamine-phosphate kinase</shortName>
        <ecNumber evidence="2">2.7.4.16</ecNumber>
    </recommendedName>
</protein>
<evidence type="ECO:0000313" key="5">
    <source>
        <dbReference type="EMBL" id="MCW6510722.1"/>
    </source>
</evidence>
<dbReference type="SUPFAM" id="SSF56042">
    <property type="entry name" value="PurM C-terminal domain-like"/>
    <property type="match status" value="1"/>
</dbReference>
<keyword evidence="6" id="KW-1185">Reference proteome</keyword>
<dbReference type="SUPFAM" id="SSF55326">
    <property type="entry name" value="PurM N-terminal domain-like"/>
    <property type="match status" value="1"/>
</dbReference>
<feature type="binding site" evidence="2">
    <location>
        <position position="206"/>
    </location>
    <ligand>
        <name>Mg(2+)</name>
        <dbReference type="ChEBI" id="CHEBI:18420"/>
        <label>3</label>
    </ligand>
</feature>
<dbReference type="NCBIfam" id="TIGR01379">
    <property type="entry name" value="thiL"/>
    <property type="match status" value="1"/>
</dbReference>
<dbReference type="GO" id="GO:0009030">
    <property type="term" value="F:thiamine-phosphate kinase activity"/>
    <property type="evidence" value="ECO:0007669"/>
    <property type="project" value="UniProtKB-UniRule"/>
</dbReference>
<evidence type="ECO:0000259" key="4">
    <source>
        <dbReference type="Pfam" id="PF02769"/>
    </source>
</evidence>
<keyword evidence="2" id="KW-0547">Nucleotide-binding</keyword>
<feature type="binding site" evidence="2">
    <location>
        <begin position="104"/>
        <end position="105"/>
    </location>
    <ligand>
        <name>ATP</name>
        <dbReference type="ChEBI" id="CHEBI:30616"/>
    </ligand>
</feature>
<dbReference type="PANTHER" id="PTHR30270:SF0">
    <property type="entry name" value="THIAMINE-MONOPHOSPHATE KINASE"/>
    <property type="match status" value="1"/>
</dbReference>
<dbReference type="AlphaFoldDB" id="A0AA41Z7K5"/>
<comment type="catalytic activity">
    <reaction evidence="2">
        <text>thiamine phosphate + ATP = thiamine diphosphate + ADP</text>
        <dbReference type="Rhea" id="RHEA:15913"/>
        <dbReference type="ChEBI" id="CHEBI:30616"/>
        <dbReference type="ChEBI" id="CHEBI:37575"/>
        <dbReference type="ChEBI" id="CHEBI:58937"/>
        <dbReference type="ChEBI" id="CHEBI:456216"/>
        <dbReference type="EC" id="2.7.4.16"/>
    </reaction>
</comment>
<dbReference type="CDD" id="cd02194">
    <property type="entry name" value="ThiL"/>
    <property type="match status" value="1"/>
</dbReference>
<feature type="binding site" evidence="2">
    <location>
        <position position="29"/>
    </location>
    <ligand>
        <name>Mg(2+)</name>
        <dbReference type="ChEBI" id="CHEBI:18420"/>
        <label>1</label>
    </ligand>
</feature>
<dbReference type="InterPro" id="IPR006283">
    <property type="entry name" value="ThiL-like"/>
</dbReference>
<feature type="binding site" evidence="2">
    <location>
        <position position="36"/>
    </location>
    <ligand>
        <name>substrate</name>
    </ligand>
</feature>
<feature type="binding site" evidence="2">
    <location>
        <position position="315"/>
    </location>
    <ligand>
        <name>substrate</name>
    </ligand>
</feature>
<accession>A0AA41Z7K5</accession>
<dbReference type="InterPro" id="IPR010918">
    <property type="entry name" value="PurM-like_C_dom"/>
</dbReference>
<feature type="binding site" evidence="2">
    <location>
        <position position="57"/>
    </location>
    <ligand>
        <name>Mg(2+)</name>
        <dbReference type="ChEBI" id="CHEBI:18420"/>
        <label>3</label>
    </ligand>
</feature>
<dbReference type="Pfam" id="PF00586">
    <property type="entry name" value="AIRS"/>
    <property type="match status" value="1"/>
</dbReference>
<feature type="binding site" evidence="2">
    <location>
        <position position="258"/>
    </location>
    <ligand>
        <name>substrate</name>
    </ligand>
</feature>
<keyword evidence="1 2" id="KW-0784">Thiamine biosynthesis</keyword>
<feature type="binding site" evidence="2">
    <location>
        <position position="131"/>
    </location>
    <ligand>
        <name>ATP</name>
        <dbReference type="ChEBI" id="CHEBI:30616"/>
    </ligand>
</feature>
<feature type="binding site" evidence="2">
    <location>
        <position position="57"/>
    </location>
    <ligand>
        <name>Mg(2+)</name>
        <dbReference type="ChEBI" id="CHEBI:18420"/>
        <label>4</label>
    </ligand>
</feature>
<evidence type="ECO:0000256" key="2">
    <source>
        <dbReference type="HAMAP-Rule" id="MF_02128"/>
    </source>
</evidence>
<dbReference type="InterPro" id="IPR016188">
    <property type="entry name" value="PurM-like_N"/>
</dbReference>
<feature type="binding site" evidence="2">
    <location>
        <position position="105"/>
    </location>
    <ligand>
        <name>Mg(2+)</name>
        <dbReference type="ChEBI" id="CHEBI:18420"/>
        <label>1</label>
    </ligand>
</feature>
<dbReference type="Pfam" id="PF02769">
    <property type="entry name" value="AIRS_C"/>
    <property type="match status" value="1"/>
</dbReference>
<feature type="binding site" evidence="2">
    <location>
        <position position="57"/>
    </location>
    <ligand>
        <name>Mg(2+)</name>
        <dbReference type="ChEBI" id="CHEBI:18420"/>
        <label>2</label>
    </ligand>
</feature>
<reference evidence="5" key="1">
    <citation type="submission" date="2022-05" db="EMBL/GenBank/DDBJ databases">
        <authorList>
            <person name="Pankratov T."/>
        </authorList>
    </citation>
    <scope>NUCLEOTIDE SEQUENCE</scope>
    <source>
        <strain evidence="5">BP6-180914</strain>
    </source>
</reference>
<keyword evidence="2 5" id="KW-0808">Transferase</keyword>
<dbReference type="GO" id="GO:0009229">
    <property type="term" value="P:thiamine diphosphate biosynthetic process"/>
    <property type="evidence" value="ECO:0007669"/>
    <property type="project" value="UniProtKB-UniRule"/>
</dbReference>
<evidence type="ECO:0000259" key="3">
    <source>
        <dbReference type="Pfam" id="PF00586"/>
    </source>
</evidence>
<dbReference type="RefSeq" id="WP_282587128.1">
    <property type="nucleotide sequence ID" value="NZ_JAMOIM010000017.1"/>
</dbReference>
<comment type="caution">
    <text evidence="2">Lacks conserved residue(s) required for the propagation of feature annotation.</text>
</comment>
<feature type="binding site" evidence="2">
    <location>
        <position position="208"/>
    </location>
    <ligand>
        <name>ATP</name>
        <dbReference type="ChEBI" id="CHEBI:30616"/>
    </ligand>
</feature>
<comment type="similarity">
    <text evidence="2">Belongs to the thiamine-monophosphate kinase family.</text>
</comment>
<dbReference type="InterPro" id="IPR036676">
    <property type="entry name" value="PurM-like_C_sf"/>
</dbReference>
<feature type="domain" description="PurM-like C-terminal" evidence="4">
    <location>
        <begin position="135"/>
        <end position="300"/>
    </location>
</feature>
<keyword evidence="2" id="KW-0479">Metal-binding</keyword>
<comment type="caution">
    <text evidence="5">The sequence shown here is derived from an EMBL/GenBank/DDBJ whole genome shotgun (WGS) entry which is preliminary data.</text>
</comment>
<proteinExistence type="inferred from homology"/>
<dbReference type="GO" id="GO:0005524">
    <property type="term" value="F:ATP binding"/>
    <property type="evidence" value="ECO:0007669"/>
    <property type="project" value="UniProtKB-UniRule"/>
</dbReference>
<dbReference type="Proteomes" id="UP001165667">
    <property type="component" value="Unassembled WGS sequence"/>
</dbReference>
<feature type="binding site" evidence="2">
    <location>
        <position position="12"/>
    </location>
    <ligand>
        <name>Mg(2+)</name>
        <dbReference type="ChEBI" id="CHEBI:18420"/>
        <label>3</label>
    </ligand>
</feature>
<dbReference type="GO" id="GO:0009228">
    <property type="term" value="P:thiamine biosynthetic process"/>
    <property type="evidence" value="ECO:0007669"/>
    <property type="project" value="UniProtKB-KW"/>
</dbReference>
<feature type="domain" description="PurM-like N-terminal" evidence="3">
    <location>
        <begin position="11"/>
        <end position="123"/>
    </location>
</feature>
<comment type="function">
    <text evidence="2">Catalyzes the ATP-dependent phosphorylation of thiamine-monophosphate (TMP) to form thiamine-pyrophosphate (TPP), the active form of vitamin B1.</text>
</comment>
<dbReference type="EMBL" id="JAMOIM010000017">
    <property type="protein sequence ID" value="MCW6510722.1"/>
    <property type="molecule type" value="Genomic_DNA"/>
</dbReference>
<feature type="binding site" evidence="2">
    <location>
        <position position="209"/>
    </location>
    <ligand>
        <name>Mg(2+)</name>
        <dbReference type="ChEBI" id="CHEBI:18420"/>
        <label>5</label>
    </ligand>
</feature>
<dbReference type="InterPro" id="IPR036921">
    <property type="entry name" value="PurM-like_N_sf"/>
</dbReference>
<feature type="binding site" evidence="2">
    <location>
        <position position="27"/>
    </location>
    <ligand>
        <name>Mg(2+)</name>
        <dbReference type="ChEBI" id="CHEBI:18420"/>
        <label>4</label>
    </ligand>
</feature>
<gene>
    <name evidence="2 5" type="primary">thiL</name>
    <name evidence="5" type="ORF">M8523_22160</name>
</gene>